<dbReference type="EMBL" id="CM023471">
    <property type="protein sequence ID" value="KAH7964689.1"/>
    <property type="molecule type" value="Genomic_DNA"/>
</dbReference>
<dbReference type="Proteomes" id="UP000821865">
    <property type="component" value="Chromosome 2"/>
</dbReference>
<reference evidence="1" key="1">
    <citation type="submission" date="2020-05" db="EMBL/GenBank/DDBJ databases">
        <title>Large-scale comparative analyses of tick genomes elucidate their genetic diversity and vector capacities.</title>
        <authorList>
            <person name="Jia N."/>
            <person name="Wang J."/>
            <person name="Shi W."/>
            <person name="Du L."/>
            <person name="Sun Y."/>
            <person name="Zhan W."/>
            <person name="Jiang J."/>
            <person name="Wang Q."/>
            <person name="Zhang B."/>
            <person name="Ji P."/>
            <person name="Sakyi L.B."/>
            <person name="Cui X."/>
            <person name="Yuan T."/>
            <person name="Jiang B."/>
            <person name="Yang W."/>
            <person name="Lam T.T.-Y."/>
            <person name="Chang Q."/>
            <person name="Ding S."/>
            <person name="Wang X."/>
            <person name="Zhu J."/>
            <person name="Ruan X."/>
            <person name="Zhao L."/>
            <person name="Wei J."/>
            <person name="Que T."/>
            <person name="Du C."/>
            <person name="Cheng J."/>
            <person name="Dai P."/>
            <person name="Han X."/>
            <person name="Huang E."/>
            <person name="Gao Y."/>
            <person name="Liu J."/>
            <person name="Shao H."/>
            <person name="Ye R."/>
            <person name="Li L."/>
            <person name="Wei W."/>
            <person name="Wang X."/>
            <person name="Wang C."/>
            <person name="Yang T."/>
            <person name="Huo Q."/>
            <person name="Li W."/>
            <person name="Guo W."/>
            <person name="Chen H."/>
            <person name="Zhou L."/>
            <person name="Ni X."/>
            <person name="Tian J."/>
            <person name="Zhou Y."/>
            <person name="Sheng Y."/>
            <person name="Liu T."/>
            <person name="Pan Y."/>
            <person name="Xia L."/>
            <person name="Li J."/>
            <person name="Zhao F."/>
            <person name="Cao W."/>
        </authorList>
    </citation>
    <scope>NUCLEOTIDE SEQUENCE</scope>
    <source>
        <strain evidence="1">Dsil-2018</strain>
    </source>
</reference>
<name>A0ACB8D9F2_DERSI</name>
<organism evidence="1 2">
    <name type="scientific">Dermacentor silvarum</name>
    <name type="common">Tick</name>
    <dbReference type="NCBI Taxonomy" id="543639"/>
    <lineage>
        <taxon>Eukaryota</taxon>
        <taxon>Metazoa</taxon>
        <taxon>Ecdysozoa</taxon>
        <taxon>Arthropoda</taxon>
        <taxon>Chelicerata</taxon>
        <taxon>Arachnida</taxon>
        <taxon>Acari</taxon>
        <taxon>Parasitiformes</taxon>
        <taxon>Ixodida</taxon>
        <taxon>Ixodoidea</taxon>
        <taxon>Ixodidae</taxon>
        <taxon>Rhipicephalinae</taxon>
        <taxon>Dermacentor</taxon>
    </lineage>
</organism>
<evidence type="ECO:0000313" key="1">
    <source>
        <dbReference type="EMBL" id="KAH7964689.1"/>
    </source>
</evidence>
<evidence type="ECO:0000313" key="2">
    <source>
        <dbReference type="Proteomes" id="UP000821865"/>
    </source>
</evidence>
<proteinExistence type="predicted"/>
<gene>
    <name evidence="1" type="ORF">HPB49_000534</name>
</gene>
<protein>
    <submittedName>
        <fullName evidence="1">Uncharacterized protein</fullName>
    </submittedName>
</protein>
<keyword evidence="2" id="KW-1185">Reference proteome</keyword>
<sequence length="249" mass="28265">MPSCAELAKRIDELESRLLNETDRMTDRIIDKIVVQMKTSGVDVLELKKHVDSLESSLKFLNDLVEKLHSEKASLVAENKALKTENCSLSRRVSELDQYSRINNIEIRGIPCTQGEDCVAVLETIGRKIGCPVTSTDLDVVHRVSTKDKAKKNLIARFCSRTKKNDFISKARKARLCLSDIGRYDSNFPIFVNDHLTPQNKALFSKALALKKANNWKHLWTDNCQIKARKTNESRVCRIAEESDLSVFN</sequence>
<comment type="caution">
    <text evidence="1">The sequence shown here is derived from an EMBL/GenBank/DDBJ whole genome shotgun (WGS) entry which is preliminary data.</text>
</comment>
<accession>A0ACB8D9F2</accession>